<dbReference type="GO" id="GO:0032266">
    <property type="term" value="F:phosphatidylinositol-3-phosphate binding"/>
    <property type="evidence" value="ECO:0007669"/>
    <property type="project" value="TreeGrafter"/>
</dbReference>
<evidence type="ECO:0000256" key="3">
    <source>
        <dbReference type="ARBA" id="ARBA00022833"/>
    </source>
</evidence>
<evidence type="ECO:0000259" key="5">
    <source>
        <dbReference type="PROSITE" id="PS50178"/>
    </source>
</evidence>
<dbReference type="InterPro" id="IPR011011">
    <property type="entry name" value="Znf_FYVE_PHD"/>
</dbReference>
<dbReference type="CDD" id="cd15734">
    <property type="entry name" value="FYVE_ZFYV1"/>
    <property type="match status" value="1"/>
</dbReference>
<dbReference type="GO" id="GO:0005811">
    <property type="term" value="C:lipid droplet"/>
    <property type="evidence" value="ECO:0007669"/>
    <property type="project" value="TreeGrafter"/>
</dbReference>
<dbReference type="GO" id="GO:0140042">
    <property type="term" value="P:lipid droplet formation"/>
    <property type="evidence" value="ECO:0007669"/>
    <property type="project" value="TreeGrafter"/>
</dbReference>
<dbReference type="PANTHER" id="PTHR46624:SF4">
    <property type="entry name" value="FYVE-TYPE DOMAIN-CONTAINING PROTEIN"/>
    <property type="match status" value="1"/>
</dbReference>
<dbReference type="InterPro" id="IPR017455">
    <property type="entry name" value="Znf_FYVE-rel"/>
</dbReference>
<dbReference type="OMA" id="VCKNCIQ"/>
<dbReference type="EMBL" id="AMQN01011278">
    <property type="status" value="NOT_ANNOTATED_CDS"/>
    <property type="molecule type" value="Genomic_DNA"/>
</dbReference>
<protein>
    <recommendedName>
        <fullName evidence="5">FYVE-type domain-containing protein</fullName>
    </recommendedName>
</protein>
<dbReference type="PROSITE" id="PS50178">
    <property type="entry name" value="ZF_FYVE"/>
    <property type="match status" value="2"/>
</dbReference>
<dbReference type="Proteomes" id="UP000014760">
    <property type="component" value="Unassembled WGS sequence"/>
</dbReference>
<keyword evidence="8" id="KW-1185">Reference proteome</keyword>
<dbReference type="Gene3D" id="3.30.40.10">
    <property type="entry name" value="Zinc/RING finger domain, C3HC4 (zinc finger)"/>
    <property type="match status" value="2"/>
</dbReference>
<reference evidence="8" key="1">
    <citation type="submission" date="2012-12" db="EMBL/GenBank/DDBJ databases">
        <authorList>
            <person name="Hellsten U."/>
            <person name="Grimwood J."/>
            <person name="Chapman J.A."/>
            <person name="Shapiro H."/>
            <person name="Aerts A."/>
            <person name="Otillar R.P."/>
            <person name="Terry A.Y."/>
            <person name="Boore J.L."/>
            <person name="Simakov O."/>
            <person name="Marletaz F."/>
            <person name="Cho S.-J."/>
            <person name="Edsinger-Gonzales E."/>
            <person name="Havlak P."/>
            <person name="Kuo D.-H."/>
            <person name="Larsson T."/>
            <person name="Lv J."/>
            <person name="Arendt D."/>
            <person name="Savage R."/>
            <person name="Osoegawa K."/>
            <person name="de Jong P."/>
            <person name="Lindberg D.R."/>
            <person name="Seaver E.C."/>
            <person name="Weisblat D.A."/>
            <person name="Putnam N.H."/>
            <person name="Grigoriev I.V."/>
            <person name="Rokhsar D.S."/>
        </authorList>
    </citation>
    <scope>NUCLEOTIDE SEQUENCE</scope>
    <source>
        <strain evidence="8">I ESC-2004</strain>
    </source>
</reference>
<dbReference type="PANTHER" id="PTHR46624">
    <property type="entry name" value="AGAP002036-PA"/>
    <property type="match status" value="1"/>
</dbReference>
<dbReference type="GO" id="GO:0008270">
    <property type="term" value="F:zinc ion binding"/>
    <property type="evidence" value="ECO:0007669"/>
    <property type="project" value="UniProtKB-KW"/>
</dbReference>
<evidence type="ECO:0000256" key="4">
    <source>
        <dbReference type="PROSITE-ProRule" id="PRU00091"/>
    </source>
</evidence>
<dbReference type="GO" id="GO:0005545">
    <property type="term" value="F:1-phosphatidylinositol binding"/>
    <property type="evidence" value="ECO:0007669"/>
    <property type="project" value="TreeGrafter"/>
</dbReference>
<dbReference type="EMBL" id="KB308794">
    <property type="protein sequence ID" value="ELT96584.1"/>
    <property type="molecule type" value="Genomic_DNA"/>
</dbReference>
<dbReference type="GO" id="GO:0043325">
    <property type="term" value="F:phosphatidylinositol-3,4-bisphosphate binding"/>
    <property type="evidence" value="ECO:0007669"/>
    <property type="project" value="TreeGrafter"/>
</dbReference>
<dbReference type="OrthoDB" id="68108at2759"/>
<evidence type="ECO:0000313" key="6">
    <source>
        <dbReference type="EMBL" id="ELT96584.1"/>
    </source>
</evidence>
<dbReference type="STRING" id="283909.R7TSE7"/>
<evidence type="ECO:0000313" key="7">
    <source>
        <dbReference type="EnsemblMetazoa" id="CapteP1802"/>
    </source>
</evidence>
<evidence type="ECO:0000313" key="8">
    <source>
        <dbReference type="Proteomes" id="UP000014760"/>
    </source>
</evidence>
<gene>
    <name evidence="6" type="ORF">CAPTEDRAFT_1802</name>
</gene>
<evidence type="ECO:0000256" key="1">
    <source>
        <dbReference type="ARBA" id="ARBA00022723"/>
    </source>
</evidence>
<dbReference type="AlphaFoldDB" id="R7TSE7"/>
<keyword evidence="2 4" id="KW-0863">Zinc-finger</keyword>
<keyword evidence="1" id="KW-0479">Metal-binding</keyword>
<feature type="domain" description="FYVE-type" evidence="5">
    <location>
        <begin position="251"/>
        <end position="311"/>
    </location>
</feature>
<accession>R7TSE7</accession>
<reference evidence="6 8" key="2">
    <citation type="journal article" date="2013" name="Nature">
        <title>Insights into bilaterian evolution from three spiralian genomes.</title>
        <authorList>
            <person name="Simakov O."/>
            <person name="Marletaz F."/>
            <person name="Cho S.J."/>
            <person name="Edsinger-Gonzales E."/>
            <person name="Havlak P."/>
            <person name="Hellsten U."/>
            <person name="Kuo D.H."/>
            <person name="Larsson T."/>
            <person name="Lv J."/>
            <person name="Arendt D."/>
            <person name="Savage R."/>
            <person name="Osoegawa K."/>
            <person name="de Jong P."/>
            <person name="Grimwood J."/>
            <person name="Chapman J.A."/>
            <person name="Shapiro H."/>
            <person name="Aerts A."/>
            <person name="Otillar R.P."/>
            <person name="Terry A.Y."/>
            <person name="Boore J.L."/>
            <person name="Grigoriev I.V."/>
            <person name="Lindberg D.R."/>
            <person name="Seaver E.C."/>
            <person name="Weisblat D.A."/>
            <person name="Putnam N.H."/>
            <person name="Rokhsar D.S."/>
        </authorList>
    </citation>
    <scope>NUCLEOTIDE SEQUENCE</scope>
    <source>
        <strain evidence="6 8">I ESC-2004</strain>
    </source>
</reference>
<proteinExistence type="predicted"/>
<dbReference type="EnsemblMetazoa" id="CapteT1802">
    <property type="protein sequence ID" value="CapteP1802"/>
    <property type="gene ID" value="CapteG1802"/>
</dbReference>
<dbReference type="SUPFAM" id="SSF57903">
    <property type="entry name" value="FYVE/PHD zinc finger"/>
    <property type="match status" value="2"/>
</dbReference>
<dbReference type="InterPro" id="IPR013083">
    <property type="entry name" value="Znf_RING/FYVE/PHD"/>
</dbReference>
<dbReference type="HOGENOM" id="CLU_793542_0_0_1"/>
<sequence length="313" mass="34752">MSVLSECIPLAECYTNGVERLVVPKTCSSREGSFLGLAMYAWAGYVLECAACGVIYRSRQFWYGNQDPINTVVRTEIRHVWPGRNPVLQGTHNAARRLVDGIQYVSDAIAYVGAKPTKVMTNWVTDQIAPAYWVPNAQITHCYHCRHEFDHSAAMHHCRACGQGFCEDCSLNKKPVPERGWGEEPVRVCDSCFHGDSEGNQDDLIHDPQDDLYPRKVGEALSFSIGAVANLMQYPLDVIRDTVRPAYWVPDAEISECCVCAAEFGPRLAIHHCRACGLGVCDPCSSARRPVPSRGWDQTVRVCDACNKKKGAL</sequence>
<dbReference type="GO" id="GO:0005547">
    <property type="term" value="F:phosphatidylinositol-3,4,5-trisphosphate binding"/>
    <property type="evidence" value="ECO:0007669"/>
    <property type="project" value="TreeGrafter"/>
</dbReference>
<dbReference type="Pfam" id="PF01363">
    <property type="entry name" value="FYVE"/>
    <property type="match status" value="2"/>
</dbReference>
<reference evidence="7" key="3">
    <citation type="submission" date="2015-06" db="UniProtKB">
        <authorList>
            <consortium name="EnsemblMetazoa"/>
        </authorList>
    </citation>
    <scope>IDENTIFICATION</scope>
</reference>
<organism evidence="6">
    <name type="scientific">Capitella teleta</name>
    <name type="common">Polychaete worm</name>
    <dbReference type="NCBI Taxonomy" id="283909"/>
    <lineage>
        <taxon>Eukaryota</taxon>
        <taxon>Metazoa</taxon>
        <taxon>Spiralia</taxon>
        <taxon>Lophotrochozoa</taxon>
        <taxon>Annelida</taxon>
        <taxon>Polychaeta</taxon>
        <taxon>Sedentaria</taxon>
        <taxon>Scolecida</taxon>
        <taxon>Capitellidae</taxon>
        <taxon>Capitella</taxon>
    </lineage>
</organism>
<dbReference type="SMART" id="SM00064">
    <property type="entry name" value="FYVE"/>
    <property type="match status" value="2"/>
</dbReference>
<feature type="domain" description="FYVE-type" evidence="5">
    <location>
        <begin position="136"/>
        <end position="197"/>
    </location>
</feature>
<dbReference type="InterPro" id="IPR000306">
    <property type="entry name" value="Znf_FYVE"/>
</dbReference>
<keyword evidence="3" id="KW-0862">Zinc</keyword>
<dbReference type="InterPro" id="IPR042427">
    <property type="entry name" value="ZFYV1"/>
</dbReference>
<evidence type="ECO:0000256" key="2">
    <source>
        <dbReference type="ARBA" id="ARBA00022771"/>
    </source>
</evidence>
<name>R7TSE7_CAPTE</name>